<proteinExistence type="predicted"/>
<dbReference type="EMBL" id="WSZM01000608">
    <property type="protein sequence ID" value="KAF4030942.1"/>
    <property type="molecule type" value="Genomic_DNA"/>
</dbReference>
<dbReference type="Proteomes" id="UP000602510">
    <property type="component" value="Unassembled WGS sequence"/>
</dbReference>
<accession>A0A833RQX0</accession>
<keyword evidence="2" id="KW-1185">Reference proteome</keyword>
<organism evidence="1 2">
    <name type="scientific">Phytophthora infestans</name>
    <name type="common">Potato late blight agent</name>
    <name type="synonym">Botrytis infestans</name>
    <dbReference type="NCBI Taxonomy" id="4787"/>
    <lineage>
        <taxon>Eukaryota</taxon>
        <taxon>Sar</taxon>
        <taxon>Stramenopiles</taxon>
        <taxon>Oomycota</taxon>
        <taxon>Peronosporomycetes</taxon>
        <taxon>Peronosporales</taxon>
        <taxon>Peronosporaceae</taxon>
        <taxon>Phytophthora</taxon>
    </lineage>
</organism>
<reference evidence="1" key="1">
    <citation type="submission" date="2020-04" db="EMBL/GenBank/DDBJ databases">
        <title>Hybrid Assembly of Korean Phytophthora infestans isolates.</title>
        <authorList>
            <person name="Prokchorchik M."/>
            <person name="Lee Y."/>
            <person name="Seo J."/>
            <person name="Cho J.-H."/>
            <person name="Park Y.-E."/>
            <person name="Jang D.-C."/>
            <person name="Im J.-S."/>
            <person name="Choi J.-G."/>
            <person name="Park H.-J."/>
            <person name="Lee G.-B."/>
            <person name="Lee Y.-G."/>
            <person name="Hong S.-Y."/>
            <person name="Cho K."/>
            <person name="Sohn K.H."/>
        </authorList>
    </citation>
    <scope>NUCLEOTIDE SEQUENCE</scope>
    <source>
        <strain evidence="1">KR_1_A1</strain>
    </source>
</reference>
<evidence type="ECO:0000313" key="1">
    <source>
        <dbReference type="EMBL" id="KAF4030942.1"/>
    </source>
</evidence>
<gene>
    <name evidence="1" type="ORF">GN244_ATG17236</name>
</gene>
<dbReference type="AlphaFoldDB" id="A0A833RQX0"/>
<name>A0A833RQX0_PHYIN</name>
<evidence type="ECO:0000313" key="2">
    <source>
        <dbReference type="Proteomes" id="UP000602510"/>
    </source>
</evidence>
<protein>
    <submittedName>
        <fullName evidence="1">Uncharacterized protein</fullName>
    </submittedName>
</protein>
<comment type="caution">
    <text evidence="1">The sequence shown here is derived from an EMBL/GenBank/DDBJ whole genome shotgun (WGS) entry which is preliminary data.</text>
</comment>
<sequence>MELRMQPLYDVSDKKLAEVTLCITERDVRQFYFHIEHFIPYALDKSPVFTRHIYDNSHRGDEMGQCPLLQDTVAYLLAICLPQTFESLLLE</sequence>